<gene>
    <name evidence="1" type="ORF">ANN_10919</name>
</gene>
<dbReference type="Proteomes" id="UP001148838">
    <property type="component" value="Unassembled WGS sequence"/>
</dbReference>
<dbReference type="EMBL" id="JAJSOF020000015">
    <property type="protein sequence ID" value="KAJ4441069.1"/>
    <property type="molecule type" value="Genomic_DNA"/>
</dbReference>
<accession>A0ABQ8T3K9</accession>
<proteinExistence type="predicted"/>
<organism evidence="1 2">
    <name type="scientific">Periplaneta americana</name>
    <name type="common">American cockroach</name>
    <name type="synonym">Blatta americana</name>
    <dbReference type="NCBI Taxonomy" id="6978"/>
    <lineage>
        <taxon>Eukaryota</taxon>
        <taxon>Metazoa</taxon>
        <taxon>Ecdysozoa</taxon>
        <taxon>Arthropoda</taxon>
        <taxon>Hexapoda</taxon>
        <taxon>Insecta</taxon>
        <taxon>Pterygota</taxon>
        <taxon>Neoptera</taxon>
        <taxon>Polyneoptera</taxon>
        <taxon>Dictyoptera</taxon>
        <taxon>Blattodea</taxon>
        <taxon>Blattoidea</taxon>
        <taxon>Blattidae</taxon>
        <taxon>Blattinae</taxon>
        <taxon>Periplaneta</taxon>
    </lineage>
</organism>
<sequence length="337" mass="37863">MAGLCVGGNEPPGSLKAIYKHSQIVTSACEIRATSMKKIVNDVLYQRSLAQCTLWLASLTRGYSDALLNYYPFQRVLTTTVLDESDIETSEVEDTIEEVGLSDSEVENEDKHTVADNTHVNTMRQMLNSNRHVIPSAFIFPKTLLKLQFEIFEKNCEVVNMNHGRPFQDGEKGVEMYSEVTAANSWIANKKGLSTSEWISSLKMTSNLAAVRSVPGRSLDAENGSTRRVDILAYNADTEQGIIVDPTIRFEVECHQSAEVHLEKKSIYEPTVNYFKLKYALIHVEVFGLLIGSRGAIPAFFEEFRRQFALPTSLRDDIVIIVLKESCQILINHMVPH</sequence>
<comment type="caution">
    <text evidence="1">The sequence shown here is derived from an EMBL/GenBank/DDBJ whole genome shotgun (WGS) entry which is preliminary data.</text>
</comment>
<evidence type="ECO:0000313" key="1">
    <source>
        <dbReference type="EMBL" id="KAJ4441069.1"/>
    </source>
</evidence>
<name>A0ABQ8T3K9_PERAM</name>
<evidence type="ECO:0000313" key="2">
    <source>
        <dbReference type="Proteomes" id="UP001148838"/>
    </source>
</evidence>
<keyword evidence="2" id="KW-1185">Reference proteome</keyword>
<protein>
    <submittedName>
        <fullName evidence="1">Uncharacterized protein</fullName>
    </submittedName>
</protein>
<reference evidence="1 2" key="1">
    <citation type="journal article" date="2022" name="Allergy">
        <title>Genome assembly and annotation of Periplaneta americana reveal a comprehensive cockroach allergen profile.</title>
        <authorList>
            <person name="Wang L."/>
            <person name="Xiong Q."/>
            <person name="Saelim N."/>
            <person name="Wang L."/>
            <person name="Nong W."/>
            <person name="Wan A.T."/>
            <person name="Shi M."/>
            <person name="Liu X."/>
            <person name="Cao Q."/>
            <person name="Hui J.H.L."/>
            <person name="Sookrung N."/>
            <person name="Leung T.F."/>
            <person name="Tungtrongchitr A."/>
            <person name="Tsui S.K.W."/>
        </authorList>
    </citation>
    <scope>NUCLEOTIDE SEQUENCE [LARGE SCALE GENOMIC DNA]</scope>
    <source>
        <strain evidence="1">PWHHKU_190912</strain>
    </source>
</reference>